<dbReference type="EMBL" id="WHJG01000062">
    <property type="protein sequence ID" value="NHZ83787.1"/>
    <property type="molecule type" value="Genomic_DNA"/>
</dbReference>
<feature type="chain" id="PRO_5047307878" evidence="1">
    <location>
        <begin position="20"/>
        <end position="303"/>
    </location>
</feature>
<proteinExistence type="predicted"/>
<keyword evidence="3" id="KW-1185">Reference proteome</keyword>
<gene>
    <name evidence="2" type="ORF">F2P44_31640</name>
</gene>
<accession>A0ABX0NF71</accession>
<protein>
    <submittedName>
        <fullName evidence="2">Uncharacterized protein</fullName>
    </submittedName>
</protein>
<keyword evidence="1" id="KW-0732">Signal</keyword>
<comment type="caution">
    <text evidence="2">The sequence shown here is derived from an EMBL/GenBank/DDBJ whole genome shotgun (WGS) entry which is preliminary data.</text>
</comment>
<name>A0ABX0NF71_9BURK</name>
<organism evidence="2 3">
    <name type="scientific">Massilia frigida</name>
    <dbReference type="NCBI Taxonomy" id="2609281"/>
    <lineage>
        <taxon>Bacteria</taxon>
        <taxon>Pseudomonadati</taxon>
        <taxon>Pseudomonadota</taxon>
        <taxon>Betaproteobacteria</taxon>
        <taxon>Burkholderiales</taxon>
        <taxon>Oxalobacteraceae</taxon>
        <taxon>Telluria group</taxon>
        <taxon>Massilia</taxon>
    </lineage>
</organism>
<reference evidence="2 3" key="1">
    <citation type="submission" date="2019-10" db="EMBL/GenBank/DDBJ databases">
        <title>Taxonomy of Antarctic Massilia spp.: description of Massilia rubra sp. nov., Massilia aquatica sp. nov., Massilia mucilaginosa sp. nov., Massilia frigida sp. nov. isolated from streams, lakes and regoliths.</title>
        <authorList>
            <person name="Holochova P."/>
            <person name="Sedlacek I."/>
            <person name="Kralova S."/>
            <person name="Maslanova I."/>
            <person name="Busse H.-J."/>
            <person name="Stankova E."/>
            <person name="Vrbovska V."/>
            <person name="Kovarovic V."/>
            <person name="Bartak M."/>
            <person name="Svec P."/>
            <person name="Pantucek R."/>
        </authorList>
    </citation>
    <scope>NUCLEOTIDE SEQUENCE [LARGE SCALE GENOMIC DNA]</scope>
    <source>
        <strain evidence="2 3">CCM 8695</strain>
    </source>
</reference>
<evidence type="ECO:0000313" key="3">
    <source>
        <dbReference type="Proteomes" id="UP000621455"/>
    </source>
</evidence>
<evidence type="ECO:0000256" key="1">
    <source>
        <dbReference type="SAM" id="SignalP"/>
    </source>
</evidence>
<sequence>MRFKSPIAMFLLGINFAVASVAVADSTNVQSKPRALEPVTKIAHFTGDNTLTMCAMKAPSSCEQISMPVSVGDVKQIVYGHYNFQLPGSWLAFDAEKVSLCLYKKGSVIANCEEIGPVNYKGVTVTYETVDGVPGLIFKHKQLPKEDSRGIIKEFEEKVFAAAKKLAKKNEPSASKDTALCKGESCTPTTTIEPDMVVEITAPFPDNFFAGTVEMVTLSWGDGDGPPEVPDPMPDGVAPSDYLKARDPAGMVACTASYYKVYVTMATGCVTSNMGPTGMRICLERSLSAYYNNLKTECYDKYF</sequence>
<evidence type="ECO:0000313" key="2">
    <source>
        <dbReference type="EMBL" id="NHZ83787.1"/>
    </source>
</evidence>
<dbReference type="Proteomes" id="UP000621455">
    <property type="component" value="Unassembled WGS sequence"/>
</dbReference>
<dbReference type="RefSeq" id="WP_167093813.1">
    <property type="nucleotide sequence ID" value="NZ_WHJG01000062.1"/>
</dbReference>
<feature type="signal peptide" evidence="1">
    <location>
        <begin position="1"/>
        <end position="19"/>
    </location>
</feature>